<feature type="region of interest" description="Disordered" evidence="1">
    <location>
        <begin position="694"/>
        <end position="743"/>
    </location>
</feature>
<dbReference type="Proteomes" id="UP001634394">
    <property type="component" value="Unassembled WGS sequence"/>
</dbReference>
<dbReference type="Gene3D" id="1.20.120.20">
    <property type="entry name" value="Apolipoprotein"/>
    <property type="match status" value="1"/>
</dbReference>
<dbReference type="EMBL" id="JBJQND010000003">
    <property type="protein sequence ID" value="KAL3882661.1"/>
    <property type="molecule type" value="Genomic_DNA"/>
</dbReference>
<evidence type="ECO:0000313" key="3">
    <source>
        <dbReference type="EMBL" id="KAL3882661.1"/>
    </source>
</evidence>
<proteinExistence type="predicted"/>
<organism evidence="3 4">
    <name type="scientific">Sinanodonta woodiana</name>
    <name type="common">Chinese pond mussel</name>
    <name type="synonym">Anodonta woodiana</name>
    <dbReference type="NCBI Taxonomy" id="1069815"/>
    <lineage>
        <taxon>Eukaryota</taxon>
        <taxon>Metazoa</taxon>
        <taxon>Spiralia</taxon>
        <taxon>Lophotrochozoa</taxon>
        <taxon>Mollusca</taxon>
        <taxon>Bivalvia</taxon>
        <taxon>Autobranchia</taxon>
        <taxon>Heteroconchia</taxon>
        <taxon>Palaeoheterodonta</taxon>
        <taxon>Unionida</taxon>
        <taxon>Unionoidea</taxon>
        <taxon>Unionidae</taxon>
        <taxon>Unioninae</taxon>
        <taxon>Sinanodonta</taxon>
    </lineage>
</organism>
<name>A0ABD3XAL1_SINWO</name>
<feature type="region of interest" description="Disordered" evidence="1">
    <location>
        <begin position="542"/>
        <end position="657"/>
    </location>
</feature>
<feature type="compositionally biased region" description="Acidic residues" evidence="1">
    <location>
        <begin position="598"/>
        <end position="608"/>
    </location>
</feature>
<feature type="region of interest" description="Disordered" evidence="1">
    <location>
        <begin position="792"/>
        <end position="836"/>
    </location>
</feature>
<feature type="region of interest" description="Disordered" evidence="1">
    <location>
        <begin position="446"/>
        <end position="473"/>
    </location>
</feature>
<feature type="transmembrane region" description="Helical" evidence="2">
    <location>
        <begin position="27"/>
        <end position="51"/>
    </location>
</feature>
<keyword evidence="2" id="KW-0812">Transmembrane</keyword>
<dbReference type="AlphaFoldDB" id="A0ABD3XAL1"/>
<evidence type="ECO:0000256" key="2">
    <source>
        <dbReference type="SAM" id="Phobius"/>
    </source>
</evidence>
<protein>
    <submittedName>
        <fullName evidence="3">Uncharacterized protein</fullName>
    </submittedName>
</protein>
<keyword evidence="2" id="KW-0472">Membrane</keyword>
<comment type="caution">
    <text evidence="3">The sequence shown here is derived from an EMBL/GenBank/DDBJ whole genome shotgun (WGS) entry which is preliminary data.</text>
</comment>
<keyword evidence="4" id="KW-1185">Reference proteome</keyword>
<keyword evidence="2" id="KW-1133">Transmembrane helix</keyword>
<feature type="compositionally biased region" description="Polar residues" evidence="1">
    <location>
        <begin position="709"/>
        <end position="720"/>
    </location>
</feature>
<feature type="compositionally biased region" description="Basic and acidic residues" evidence="1">
    <location>
        <begin position="544"/>
        <end position="562"/>
    </location>
</feature>
<evidence type="ECO:0000313" key="4">
    <source>
        <dbReference type="Proteomes" id="UP001634394"/>
    </source>
</evidence>
<feature type="compositionally biased region" description="Acidic residues" evidence="1">
    <location>
        <begin position="460"/>
        <end position="471"/>
    </location>
</feature>
<feature type="compositionally biased region" description="Low complexity" evidence="1">
    <location>
        <begin position="585"/>
        <end position="597"/>
    </location>
</feature>
<evidence type="ECO:0000256" key="1">
    <source>
        <dbReference type="SAM" id="MobiDB-lite"/>
    </source>
</evidence>
<accession>A0ABD3XAL1</accession>
<dbReference type="PANTHER" id="PTHR47372:SF11">
    <property type="entry name" value="RE19971P"/>
    <property type="match status" value="1"/>
</dbReference>
<feature type="compositionally biased region" description="Low complexity" evidence="1">
    <location>
        <begin position="612"/>
        <end position="621"/>
    </location>
</feature>
<gene>
    <name evidence="3" type="ORF">ACJMK2_028979</name>
</gene>
<dbReference type="Gene3D" id="1.10.287.700">
    <property type="entry name" value="Helix hairpin bin"/>
    <property type="match status" value="1"/>
</dbReference>
<feature type="compositionally biased region" description="Acidic residues" evidence="1">
    <location>
        <begin position="722"/>
        <end position="731"/>
    </location>
</feature>
<sequence>MRHTSDAEQGFDAQEAILKANARTKKWITYSVVVGSFALFAIAGILIGLYLTGNLRQVLPDQDDSIYARTHGDALTGDFAHNQFGSKKLDGSVDPLAGGVPVKLPTTINPILLLAAKNSDVVDNVADAVSDTAEMVKDAAGNVADTVKDIVDDIVDNVDDAASDAVDNVGDAFDKVKDGLEDIVDAHNDAVEDTVDDAIELVKDAVDTIADKTDDVFDDVLSSVDVDDIGDDMRDNLGLAVKDIGDDVGTLGGVINDASDKVKDILDDVLDDADDKSDEIIDDAGDKLKDTLKKISKVGENIKDGLDDAGEKIKDGIEGALDGVDDLVDDSRDDGIFEGIKTVIKGVGDSVGEVVDKTKDLVKNIGENLAPSKILDDGVRGTDDLGDGLGDDLEVGEFDDNSDILHDVLHDAVDDVDDSNDDTGEVNMKTIGHGITGELHGTIIDVGNDSNATKTNLDKNDDDDSDEDEEDTKTTIVLGNTGDVSKSIKGALEVSVNKDDGRNNDGVADIFDDVLDDRRSSDDNSPVMHVFSEKLGVRVPGSEVHIDTANDDQRDDANRRDFSDDDDDGINNNNKRNIKDSVQVNRNNEAIQSNNNNNDDDSDDDNDDDNRNSNTTININNGERQNDASDDGIIFGPSPAGILLGSPDDQNENPQSSVVHLNTGTFITVSRPRPAPVKTNRVFRLTVSRNAAPQPVLIGSSDDNGERLTLQSTPQSSVVFNNDDDDNDDSDDRSPNIRPVVSSQRIHSTATFITSRQSFHPNFPTVFPQLSGLIDQPSPLLTVRSANPMSPFTSMSALPNPWSDQSDSNNWQGQLGFGGSGSDMGMLGQMGMHDSD</sequence>
<feature type="compositionally biased region" description="Polar residues" evidence="1">
    <location>
        <begin position="792"/>
        <end position="813"/>
    </location>
</feature>
<reference evidence="3 4" key="1">
    <citation type="submission" date="2024-11" db="EMBL/GenBank/DDBJ databases">
        <title>Chromosome-level genome assembly of the freshwater bivalve Anodonta woodiana.</title>
        <authorList>
            <person name="Chen X."/>
        </authorList>
    </citation>
    <scope>NUCLEOTIDE SEQUENCE [LARGE SCALE GENOMIC DNA]</scope>
    <source>
        <strain evidence="3">MN2024</strain>
        <tissue evidence="3">Gills</tissue>
    </source>
</reference>
<dbReference type="PANTHER" id="PTHR47372">
    <property type="entry name" value="DAUER UP-REGULATED-RELATED"/>
    <property type="match status" value="1"/>
</dbReference>